<feature type="compositionally biased region" description="Acidic residues" evidence="1">
    <location>
        <begin position="513"/>
        <end position="523"/>
    </location>
</feature>
<sequence>MSDSNLIGADSDSNFAITNGNFTVRNSTFSGLDDNSNGDVLNWVALVVSLVALLGTVAQVLQQYYASAAGYSNCGETVMGEWHKTKHRKFRLHELRFEVQFETPVIFVCPPTNDKGPVLKEPVRFINGTQDSLKETRTLLPDKDGSRLSNAVHTADNERATWVMLLSELQSMEKESQEWQNEHFIKNGPPRGPASQLATFRDHTLAVAIQYKKRSWDNMPTDVKKPYATTAMCHLLEIAAMMGIYWQEFDRSKDRYRAEGNGYILTGTQVSDLGITFTFQVSGKHKFKENRVIPVDEVKEMCCGTVSTLFQEVQGKDNRRVFQNEDPKDLSTLQLGSYDEIAETMVLIDCNTNTANYFREDQANFATARHEHLFPVPFELIGMLGKTLHIRNTAFRMLPNPTPFVWDKNSFNLRRLVKEYKNRVRDADIIDQTQHINELVNVSTHLLVELEKENKRSQVPGSIGYSMSLLDTLHDAIDKCDVFLKQSKRELVQMVVREHFQEVLKMMNNRPDSEEDNDDEDGQDHDTRSKRTVPKPYERAQHFDELRAASPEERQQKFMEIYFYEVLSQVRTRAVKSFNRRKSTRYAPSMHARESSVESARSTDMLKAEKAESAPATPISRPGSPQPAHLLFQETSQSVPEVHVQGPELDHPNYLGGEFNSLNDLLDKPATEIWCTLVFRMLCWLLLHDFHRKDVQIPKSELMGSRLPVYIA</sequence>
<accession>A0AAE0NG97</accession>
<gene>
    <name evidence="2" type="ORF">B0H63DRAFT_434288</name>
</gene>
<dbReference type="Proteomes" id="UP001285441">
    <property type="component" value="Unassembled WGS sequence"/>
</dbReference>
<evidence type="ECO:0000313" key="3">
    <source>
        <dbReference type="Proteomes" id="UP001285441"/>
    </source>
</evidence>
<dbReference type="EMBL" id="JAULSW010000005">
    <property type="protein sequence ID" value="KAK3380925.1"/>
    <property type="molecule type" value="Genomic_DNA"/>
</dbReference>
<evidence type="ECO:0000256" key="1">
    <source>
        <dbReference type="SAM" id="MobiDB-lite"/>
    </source>
</evidence>
<keyword evidence="3" id="KW-1185">Reference proteome</keyword>
<reference evidence="2" key="1">
    <citation type="journal article" date="2023" name="Mol. Phylogenet. Evol.">
        <title>Genome-scale phylogeny and comparative genomics of the fungal order Sordariales.</title>
        <authorList>
            <person name="Hensen N."/>
            <person name="Bonometti L."/>
            <person name="Westerberg I."/>
            <person name="Brannstrom I.O."/>
            <person name="Guillou S."/>
            <person name="Cros-Aarteil S."/>
            <person name="Calhoun S."/>
            <person name="Haridas S."/>
            <person name="Kuo A."/>
            <person name="Mondo S."/>
            <person name="Pangilinan J."/>
            <person name="Riley R."/>
            <person name="LaButti K."/>
            <person name="Andreopoulos B."/>
            <person name="Lipzen A."/>
            <person name="Chen C."/>
            <person name="Yan M."/>
            <person name="Daum C."/>
            <person name="Ng V."/>
            <person name="Clum A."/>
            <person name="Steindorff A."/>
            <person name="Ohm R.A."/>
            <person name="Martin F."/>
            <person name="Silar P."/>
            <person name="Natvig D.O."/>
            <person name="Lalanne C."/>
            <person name="Gautier V."/>
            <person name="Ament-Velasquez S.L."/>
            <person name="Kruys A."/>
            <person name="Hutchinson M.I."/>
            <person name="Powell A.J."/>
            <person name="Barry K."/>
            <person name="Miller A.N."/>
            <person name="Grigoriev I.V."/>
            <person name="Debuchy R."/>
            <person name="Gladieux P."/>
            <person name="Hiltunen Thoren M."/>
            <person name="Johannesson H."/>
        </authorList>
    </citation>
    <scope>NUCLEOTIDE SEQUENCE</scope>
    <source>
        <strain evidence="2">CBS 232.78</strain>
    </source>
</reference>
<reference evidence="2" key="2">
    <citation type="submission" date="2023-06" db="EMBL/GenBank/DDBJ databases">
        <authorList>
            <consortium name="Lawrence Berkeley National Laboratory"/>
            <person name="Haridas S."/>
            <person name="Hensen N."/>
            <person name="Bonometti L."/>
            <person name="Westerberg I."/>
            <person name="Brannstrom I.O."/>
            <person name="Guillou S."/>
            <person name="Cros-Aarteil S."/>
            <person name="Calhoun S."/>
            <person name="Kuo A."/>
            <person name="Mondo S."/>
            <person name="Pangilinan J."/>
            <person name="Riley R."/>
            <person name="LaButti K."/>
            <person name="Andreopoulos B."/>
            <person name="Lipzen A."/>
            <person name="Chen C."/>
            <person name="Yanf M."/>
            <person name="Daum C."/>
            <person name="Ng V."/>
            <person name="Clum A."/>
            <person name="Steindorff A."/>
            <person name="Ohm R."/>
            <person name="Martin F."/>
            <person name="Silar P."/>
            <person name="Natvig D."/>
            <person name="Lalanne C."/>
            <person name="Gautier V."/>
            <person name="Ament-velasquez S.L."/>
            <person name="Kruys A."/>
            <person name="Hutchinson M.I."/>
            <person name="Powell A.J."/>
            <person name="Barry K."/>
            <person name="Miller A.N."/>
            <person name="Grigoriev I.V."/>
            <person name="Debuchy R."/>
            <person name="Gladieux P."/>
            <person name="Thoren M.H."/>
            <person name="Johannesson H."/>
        </authorList>
    </citation>
    <scope>NUCLEOTIDE SEQUENCE</scope>
    <source>
        <strain evidence="2">CBS 232.78</strain>
    </source>
</reference>
<feature type="region of interest" description="Disordered" evidence="1">
    <location>
        <begin position="507"/>
        <end position="537"/>
    </location>
</feature>
<name>A0AAE0NG97_9PEZI</name>
<feature type="region of interest" description="Disordered" evidence="1">
    <location>
        <begin position="586"/>
        <end position="625"/>
    </location>
</feature>
<protein>
    <recommendedName>
        <fullName evidence="4">Modin</fullName>
    </recommendedName>
</protein>
<organism evidence="2 3">
    <name type="scientific">Podospora didyma</name>
    <dbReference type="NCBI Taxonomy" id="330526"/>
    <lineage>
        <taxon>Eukaryota</taxon>
        <taxon>Fungi</taxon>
        <taxon>Dikarya</taxon>
        <taxon>Ascomycota</taxon>
        <taxon>Pezizomycotina</taxon>
        <taxon>Sordariomycetes</taxon>
        <taxon>Sordariomycetidae</taxon>
        <taxon>Sordariales</taxon>
        <taxon>Podosporaceae</taxon>
        <taxon>Podospora</taxon>
    </lineage>
</organism>
<evidence type="ECO:0000313" key="2">
    <source>
        <dbReference type="EMBL" id="KAK3380925.1"/>
    </source>
</evidence>
<dbReference type="AlphaFoldDB" id="A0AAE0NG97"/>
<comment type="caution">
    <text evidence="2">The sequence shown here is derived from an EMBL/GenBank/DDBJ whole genome shotgun (WGS) entry which is preliminary data.</text>
</comment>
<proteinExistence type="predicted"/>
<evidence type="ECO:0008006" key="4">
    <source>
        <dbReference type="Google" id="ProtNLM"/>
    </source>
</evidence>